<dbReference type="FunFam" id="3.30.70.270:FF:000001">
    <property type="entry name" value="Diguanylate cyclase domain protein"/>
    <property type="match status" value="1"/>
</dbReference>
<comment type="caution">
    <text evidence="5">The sequence shown here is derived from an EMBL/GenBank/DDBJ whole genome shotgun (WGS) entry which is preliminary data.</text>
</comment>
<feature type="domain" description="PAS" evidence="1">
    <location>
        <begin position="143"/>
        <end position="213"/>
    </location>
</feature>
<feature type="domain" description="GGDEF" evidence="4">
    <location>
        <begin position="555"/>
        <end position="688"/>
    </location>
</feature>
<dbReference type="RefSeq" id="WP_094841013.1">
    <property type="nucleotide sequence ID" value="NZ_NEVS01000004.1"/>
</dbReference>
<dbReference type="InterPro" id="IPR035965">
    <property type="entry name" value="PAS-like_dom_sf"/>
</dbReference>
<feature type="domain" description="PAC" evidence="2">
    <location>
        <begin position="216"/>
        <end position="268"/>
    </location>
</feature>
<dbReference type="NCBIfam" id="TIGR00254">
    <property type="entry name" value="GGDEF"/>
    <property type="match status" value="1"/>
</dbReference>
<dbReference type="PANTHER" id="PTHR44757:SF2">
    <property type="entry name" value="BIOFILM ARCHITECTURE MAINTENANCE PROTEIN MBAA"/>
    <property type="match status" value="1"/>
</dbReference>
<dbReference type="InterPro" id="IPR029787">
    <property type="entry name" value="Nucleotide_cyclase"/>
</dbReference>
<name>A0A261UEC4_9BORD</name>
<dbReference type="Pfam" id="PF00990">
    <property type="entry name" value="GGDEF"/>
    <property type="match status" value="1"/>
</dbReference>
<dbReference type="EMBL" id="NEVS01000004">
    <property type="protein sequence ID" value="OZI59580.1"/>
    <property type="molecule type" value="Genomic_DNA"/>
</dbReference>
<gene>
    <name evidence="5" type="ORF">CAL28_08625</name>
</gene>
<dbReference type="SUPFAM" id="SSF55785">
    <property type="entry name" value="PYP-like sensor domain (PAS domain)"/>
    <property type="match status" value="4"/>
</dbReference>
<dbReference type="InterPro" id="IPR052155">
    <property type="entry name" value="Biofilm_reg_signaling"/>
</dbReference>
<evidence type="ECO:0000259" key="1">
    <source>
        <dbReference type="PROSITE" id="PS50112"/>
    </source>
</evidence>
<reference evidence="6" key="1">
    <citation type="submission" date="2017-05" db="EMBL/GenBank/DDBJ databases">
        <title>Complete and WGS of Bordetella genogroups.</title>
        <authorList>
            <person name="Spilker T."/>
            <person name="Lipuma J."/>
        </authorList>
    </citation>
    <scope>NUCLEOTIDE SEQUENCE [LARGE SCALE GENOMIC DNA]</scope>
    <source>
        <strain evidence="6">AU8856</strain>
    </source>
</reference>
<dbReference type="InterPro" id="IPR000160">
    <property type="entry name" value="GGDEF_dom"/>
</dbReference>
<dbReference type="PANTHER" id="PTHR44757">
    <property type="entry name" value="DIGUANYLATE CYCLASE DGCP"/>
    <property type="match status" value="1"/>
</dbReference>
<dbReference type="Pfam" id="PF08447">
    <property type="entry name" value="PAS_3"/>
    <property type="match status" value="1"/>
</dbReference>
<evidence type="ECO:0000259" key="3">
    <source>
        <dbReference type="PROSITE" id="PS50883"/>
    </source>
</evidence>
<dbReference type="InterPro" id="IPR035919">
    <property type="entry name" value="EAL_sf"/>
</dbReference>
<dbReference type="PROSITE" id="PS50112">
    <property type="entry name" value="PAS"/>
    <property type="match status" value="3"/>
</dbReference>
<dbReference type="CDD" id="cd00130">
    <property type="entry name" value="PAS"/>
    <property type="match status" value="4"/>
</dbReference>
<keyword evidence="6" id="KW-1185">Reference proteome</keyword>
<dbReference type="CDD" id="cd01948">
    <property type="entry name" value="EAL"/>
    <property type="match status" value="1"/>
</dbReference>
<dbReference type="Gene3D" id="3.20.20.450">
    <property type="entry name" value="EAL domain"/>
    <property type="match status" value="1"/>
</dbReference>
<organism evidence="5 6">
    <name type="scientific">Bordetella genomosp. 11</name>
    <dbReference type="NCBI Taxonomy" id="1416808"/>
    <lineage>
        <taxon>Bacteria</taxon>
        <taxon>Pseudomonadati</taxon>
        <taxon>Pseudomonadota</taxon>
        <taxon>Betaproteobacteria</taxon>
        <taxon>Burkholderiales</taxon>
        <taxon>Alcaligenaceae</taxon>
        <taxon>Bordetella</taxon>
    </lineage>
</organism>
<proteinExistence type="predicted"/>
<dbReference type="Proteomes" id="UP000215767">
    <property type="component" value="Unassembled WGS sequence"/>
</dbReference>
<evidence type="ECO:0000259" key="4">
    <source>
        <dbReference type="PROSITE" id="PS50887"/>
    </source>
</evidence>
<dbReference type="InterPro" id="IPR001610">
    <property type="entry name" value="PAC"/>
</dbReference>
<dbReference type="SMART" id="SM00052">
    <property type="entry name" value="EAL"/>
    <property type="match status" value="1"/>
</dbReference>
<evidence type="ECO:0008006" key="7">
    <source>
        <dbReference type="Google" id="ProtNLM"/>
    </source>
</evidence>
<feature type="domain" description="PAC" evidence="2">
    <location>
        <begin position="342"/>
        <end position="394"/>
    </location>
</feature>
<dbReference type="AlphaFoldDB" id="A0A261UEC4"/>
<dbReference type="PROSITE" id="PS50887">
    <property type="entry name" value="GGDEF"/>
    <property type="match status" value="1"/>
</dbReference>
<dbReference type="Pfam" id="PF00563">
    <property type="entry name" value="EAL"/>
    <property type="match status" value="1"/>
</dbReference>
<dbReference type="SMART" id="SM00267">
    <property type="entry name" value="GGDEF"/>
    <property type="match status" value="1"/>
</dbReference>
<feature type="domain" description="PAS" evidence="1">
    <location>
        <begin position="269"/>
        <end position="340"/>
    </location>
</feature>
<accession>A0A261UEC4</accession>
<dbReference type="InterPro" id="IPR043128">
    <property type="entry name" value="Rev_trsase/Diguanyl_cyclase"/>
</dbReference>
<feature type="domain" description="PAS" evidence="1">
    <location>
        <begin position="402"/>
        <end position="444"/>
    </location>
</feature>
<dbReference type="GO" id="GO:0003824">
    <property type="term" value="F:catalytic activity"/>
    <property type="evidence" value="ECO:0007669"/>
    <property type="project" value="UniProtKB-ARBA"/>
</dbReference>
<dbReference type="Pfam" id="PF08448">
    <property type="entry name" value="PAS_4"/>
    <property type="match status" value="3"/>
</dbReference>
<dbReference type="SMART" id="SM00086">
    <property type="entry name" value="PAC"/>
    <property type="match status" value="2"/>
</dbReference>
<dbReference type="InterPro" id="IPR013655">
    <property type="entry name" value="PAS_fold_3"/>
</dbReference>
<dbReference type="PROSITE" id="PS50113">
    <property type="entry name" value="PAC"/>
    <property type="match status" value="2"/>
</dbReference>
<dbReference type="Gene3D" id="3.30.70.270">
    <property type="match status" value="1"/>
</dbReference>
<dbReference type="FunFam" id="3.30.450.20:FF:000099">
    <property type="entry name" value="Sensory box sensor histidine kinase"/>
    <property type="match status" value="1"/>
</dbReference>
<protein>
    <recommendedName>
        <fullName evidence="7">GGDEF domain-containing protein</fullName>
    </recommendedName>
</protein>
<evidence type="ECO:0000259" key="2">
    <source>
        <dbReference type="PROSITE" id="PS50113"/>
    </source>
</evidence>
<evidence type="ECO:0000313" key="6">
    <source>
        <dbReference type="Proteomes" id="UP000215767"/>
    </source>
</evidence>
<dbReference type="InterPro" id="IPR000014">
    <property type="entry name" value="PAS"/>
</dbReference>
<dbReference type="PROSITE" id="PS50883">
    <property type="entry name" value="EAL"/>
    <property type="match status" value="1"/>
</dbReference>
<dbReference type="NCBIfam" id="TIGR00229">
    <property type="entry name" value="sensory_box"/>
    <property type="match status" value="4"/>
</dbReference>
<sequence>MSAALPDQQPRCVDGALEVFPAIFEEFRHPVIVKDEHSRFLYMNPLACAMMRRPLAEVIGRTDYDFLPHDEADAIVAVDRAIFATGEPRIFEETITSPEGSKTFVTHKHRILFPESGLSRRLLLVLITDVTQLREAERVLRESEERYRSLVELHPQIPWIADAAGHVIEAGATWTQVSGLSPQSTYGSGWTDSVHPDDLPLAQERWDASVRTGDPCDIEYRVRLTDGTYKWFRSRAAARLDEHGRVSRWYGLLEDVHERKSAEEAVRESEILIRSIFQSSPDCVRLLDLNGKPLLMNRAGREIFGLSDAADVSEARWDKVVAPDNMRTVTAAFERARAGHRARFETTITTHDGKERCMDVVTTPVPGKDGKPARILTIWRDITEAKAARDVTESARRAAEKAADRLASVLESTLDCVLVVDPAWRLTYMNSNARRLLGLGDEAIGTGLWRLYPDEENGAFAAQCRKALATRDSVTFEEYVAALGMWLEVHAAPTEEGLSIFFRDTSDRRRAEQERFQALTQISHMSRHDALTNLPNRVLFRERLDRDLARLAPGTQLAILILDLDGFKSVNDAYGHPVGDLLLRQAADRLRSCVDDTDTIARLGGDEFVVIQPAVRAPEDVEELAERIIRTLDEPFQLEGVSVTIGASIGIAFAPAAGSTADQLIRAADVALYRAKSEGRGTYRRYVDSMDASVQAQQELKVALKGAIARQELEVYFQPVVELATNKVSTCEALIRWRHPGKGMISPAEFIPLAEESGLIIPIGEWVLQTACREASRWPDGTAVAVNLSPLQFRNGDLVHTVSAALAASGLPASRLQLEITESVMLDECDTNLRILQDIRLLGVKIAMDDFGTGYSSLGYLRTFPFDKIKVDGAFISDLPDGRESLAIIRAVAGIGRSLGITTTVEGVETQAQLDAVKREGFDEAQGFLFSRPVPAADIARVLGAIQG</sequence>
<dbReference type="SMART" id="SM00091">
    <property type="entry name" value="PAS"/>
    <property type="match status" value="4"/>
</dbReference>
<dbReference type="SUPFAM" id="SSF141868">
    <property type="entry name" value="EAL domain-like"/>
    <property type="match status" value="1"/>
</dbReference>
<dbReference type="CDD" id="cd01949">
    <property type="entry name" value="GGDEF"/>
    <property type="match status" value="1"/>
</dbReference>
<dbReference type="InterPro" id="IPR013656">
    <property type="entry name" value="PAS_4"/>
</dbReference>
<feature type="domain" description="EAL" evidence="3">
    <location>
        <begin position="697"/>
        <end position="947"/>
    </location>
</feature>
<dbReference type="SUPFAM" id="SSF55073">
    <property type="entry name" value="Nucleotide cyclase"/>
    <property type="match status" value="1"/>
</dbReference>
<evidence type="ECO:0000313" key="5">
    <source>
        <dbReference type="EMBL" id="OZI59580.1"/>
    </source>
</evidence>
<dbReference type="OrthoDB" id="9813903at2"/>
<dbReference type="Gene3D" id="3.30.450.20">
    <property type="entry name" value="PAS domain"/>
    <property type="match status" value="4"/>
</dbReference>
<dbReference type="InterPro" id="IPR000700">
    <property type="entry name" value="PAS-assoc_C"/>
</dbReference>
<dbReference type="InterPro" id="IPR001633">
    <property type="entry name" value="EAL_dom"/>
</dbReference>